<feature type="region of interest" description="Disordered" evidence="1">
    <location>
        <begin position="342"/>
        <end position="364"/>
    </location>
</feature>
<reference evidence="3 4" key="1">
    <citation type="submission" date="2020-03" db="EMBL/GenBank/DDBJ databases">
        <title>Dissostichus mawsoni Genome sequencing and assembly.</title>
        <authorList>
            <person name="Park H."/>
        </authorList>
    </citation>
    <scope>NUCLEOTIDE SEQUENCE [LARGE SCALE GENOMIC DNA]</scope>
    <source>
        <strain evidence="3">DM0001</strain>
        <tissue evidence="3">Muscle</tissue>
    </source>
</reference>
<accession>A0A7J5YKI3</accession>
<dbReference type="EMBL" id="JAAKFY010000011">
    <property type="protein sequence ID" value="KAF3849994.1"/>
    <property type="molecule type" value="Genomic_DNA"/>
</dbReference>
<feature type="compositionally biased region" description="Basic and acidic residues" evidence="1">
    <location>
        <begin position="347"/>
        <end position="364"/>
    </location>
</feature>
<keyword evidence="2" id="KW-0472">Membrane</keyword>
<dbReference type="Proteomes" id="UP000518266">
    <property type="component" value="Unassembled WGS sequence"/>
</dbReference>
<name>A0A7J5YKI3_DISMA</name>
<keyword evidence="4" id="KW-1185">Reference proteome</keyword>
<evidence type="ECO:0000256" key="2">
    <source>
        <dbReference type="SAM" id="Phobius"/>
    </source>
</evidence>
<evidence type="ECO:0000256" key="1">
    <source>
        <dbReference type="SAM" id="MobiDB-lite"/>
    </source>
</evidence>
<comment type="caution">
    <text evidence="3">The sequence shown here is derived from an EMBL/GenBank/DDBJ whole genome shotgun (WGS) entry which is preliminary data.</text>
</comment>
<dbReference type="AlphaFoldDB" id="A0A7J5YKI3"/>
<feature type="transmembrane region" description="Helical" evidence="2">
    <location>
        <begin position="195"/>
        <end position="219"/>
    </location>
</feature>
<sequence>MFYLSGLTVVMKPLWVLTGSVTGAGVSTGGTVVTTTTTGSMVVTVVAGRVAVLSALVEVDWREGNHRRWWHCWVCLYEAGTFQCVRELAFEPVMRVLCAEISRGSPALRGCVARASGSSSAAQHSRLQSKVFIMSAEFSGVLSGVCLGLKGSSLTASPYEGLSVQRVKPPVQSKGGARPPPVETMSGEEEAEKMIIIIIIIISALCALSVSACLSIPLVKFTAVNQRAVRQPAYLGRGLEGRVDCNLWHVPVVDVLVAVPHTVDQDDEEGKEDEHEEQQAAGVQREEVIFVRELVQVVLDPGKVGERADGHQAAQSKVKQLVAEKRDEPARIRNGRVSTVQTYSDGSIHHHGTDGEHQQRDGKSHTGILCGRKIMVDDLILQVDSGHVLRGVTATDDGPRPDVATTATPGGVQSVSSWLKVMHVLHKRRKKHRELVVEDKILHSINSQ</sequence>
<organism evidence="3 4">
    <name type="scientific">Dissostichus mawsoni</name>
    <name type="common">Antarctic cod</name>
    <dbReference type="NCBI Taxonomy" id="36200"/>
    <lineage>
        <taxon>Eukaryota</taxon>
        <taxon>Metazoa</taxon>
        <taxon>Chordata</taxon>
        <taxon>Craniata</taxon>
        <taxon>Vertebrata</taxon>
        <taxon>Euteleostomi</taxon>
        <taxon>Actinopterygii</taxon>
        <taxon>Neopterygii</taxon>
        <taxon>Teleostei</taxon>
        <taxon>Neoteleostei</taxon>
        <taxon>Acanthomorphata</taxon>
        <taxon>Eupercaria</taxon>
        <taxon>Perciformes</taxon>
        <taxon>Notothenioidei</taxon>
        <taxon>Nototheniidae</taxon>
        <taxon>Dissostichus</taxon>
    </lineage>
</organism>
<protein>
    <submittedName>
        <fullName evidence="3">Uncharacterized protein</fullName>
    </submittedName>
</protein>
<gene>
    <name evidence="3" type="ORF">F7725_019713</name>
</gene>
<keyword evidence="2" id="KW-0812">Transmembrane</keyword>
<proteinExistence type="predicted"/>
<evidence type="ECO:0000313" key="3">
    <source>
        <dbReference type="EMBL" id="KAF3849994.1"/>
    </source>
</evidence>
<evidence type="ECO:0000313" key="4">
    <source>
        <dbReference type="Proteomes" id="UP000518266"/>
    </source>
</evidence>
<keyword evidence="2" id="KW-1133">Transmembrane helix</keyword>